<organism evidence="2 3">
    <name type="scientific">Pseudomonas brassicacearum (strain NFM421)</name>
    <dbReference type="NCBI Taxonomy" id="994484"/>
    <lineage>
        <taxon>Bacteria</taxon>
        <taxon>Pseudomonadati</taxon>
        <taxon>Pseudomonadota</taxon>
        <taxon>Gammaproteobacteria</taxon>
        <taxon>Pseudomonadales</taxon>
        <taxon>Pseudomonadaceae</taxon>
        <taxon>Pseudomonas</taxon>
    </lineage>
</organism>
<feature type="domain" description="MAE-28990/MAE-18760-like HEPN" evidence="1">
    <location>
        <begin position="42"/>
        <end position="228"/>
    </location>
</feature>
<dbReference type="EMBL" id="CP002585">
    <property type="protein sequence ID" value="AEA71625.1"/>
    <property type="molecule type" value="Genomic_DNA"/>
</dbReference>
<evidence type="ECO:0000313" key="2">
    <source>
        <dbReference type="EMBL" id="AEA71625.1"/>
    </source>
</evidence>
<dbReference type="KEGG" id="pba:PSEBR_m1620"/>
<sequence>MAITKTRKDYVEEVIYVRDHECLPILNHVRAVLSEQQPYPETVRLMAVPMLYSVWERSFSVWTSICLKSIRESTIKAIDCSPEIRAFWLRKADFFKSFIDIIRDVMELEREDSIFQQTSGLSKKITKGGFHLSSKVLGGLDAWHQQPFSSKQDVKELVLTYSNVNDAVVAVNAEALGLSLMSTYQHLDLSKLGGLVGMRNAIGHGASLSAPGAREMTELLDYTDSLIAQYANVVIEWLDTYATPDPVIDQEPILPT</sequence>
<gene>
    <name evidence="2" type="ORF">PSEBR_m1620</name>
</gene>
<dbReference type="AlphaFoldDB" id="F2KM82"/>
<dbReference type="Pfam" id="PF18737">
    <property type="entry name" value="HEPN_MAE_28990"/>
    <property type="match status" value="1"/>
</dbReference>
<dbReference type="HOGENOM" id="CLU_1097288_0_0_6"/>
<evidence type="ECO:0000259" key="1">
    <source>
        <dbReference type="Pfam" id="PF18737"/>
    </source>
</evidence>
<proteinExistence type="predicted"/>
<dbReference type="STRING" id="994484.PSEBR_m1620"/>
<accession>F2KM82</accession>
<reference key="2">
    <citation type="submission" date="2011-03" db="EMBL/GenBank/DDBJ databases">
        <title>Complete Genome Sequence of a beneficial plant roots-associated bacterium Pseudomonas brassicacearum.</title>
        <authorList>
            <person name="Ortet P."/>
            <person name="Barakat M."/>
            <person name="Lalaouna D."/>
            <person name="Fochesato S."/>
            <person name="Barbe V."/>
            <person name="Santaella C."/>
            <person name="Heulin T."/>
            <person name="Achouak W."/>
        </authorList>
    </citation>
    <scope>NUCLEOTIDE SEQUENCE</scope>
    <source>
        <strain>NFM421</strain>
    </source>
</reference>
<dbReference type="RefSeq" id="WP_013694379.1">
    <property type="nucleotide sequence ID" value="NC_015379.1"/>
</dbReference>
<protein>
    <recommendedName>
        <fullName evidence="1">MAE-28990/MAE-18760-like HEPN domain-containing protein</fullName>
    </recommendedName>
</protein>
<evidence type="ECO:0000313" key="3">
    <source>
        <dbReference type="Proteomes" id="UP000006692"/>
    </source>
</evidence>
<dbReference type="Proteomes" id="UP000006692">
    <property type="component" value="Chromosome"/>
</dbReference>
<reference evidence="2 3" key="1">
    <citation type="journal article" date="2011" name="J. Bacteriol.">
        <title>Complete genome sequence of a beneficial plant root-associated bacterium, Pseudomonas brassicacearum.</title>
        <authorList>
            <person name="Ortet P."/>
            <person name="Barakat M."/>
            <person name="Lalaouna D."/>
            <person name="Fochesato S."/>
            <person name="Barbe V."/>
            <person name="Vacherie B."/>
            <person name="Santaella C."/>
            <person name="Heulin T."/>
            <person name="Achouak W."/>
        </authorList>
    </citation>
    <scope>NUCLEOTIDE SEQUENCE [LARGE SCALE GENOMIC DNA]</scope>
    <source>
        <strain evidence="2 3">NFM421</strain>
    </source>
</reference>
<name>F2KM82_PSEBN</name>
<dbReference type="InterPro" id="IPR040788">
    <property type="entry name" value="HEPN_MAE_28990"/>
</dbReference>